<dbReference type="AlphaFoldDB" id="A0A0R3TH14"/>
<name>A0A0R3TH14_RODNA</name>
<evidence type="ECO:0000256" key="1">
    <source>
        <dbReference type="SAM" id="MobiDB-lite"/>
    </source>
</evidence>
<evidence type="ECO:0000313" key="2">
    <source>
        <dbReference type="WBParaSite" id="HNAJ_0000635501-mRNA-1"/>
    </source>
</evidence>
<dbReference type="WBParaSite" id="HNAJ_0000635501-mRNA-1">
    <property type="protein sequence ID" value="HNAJ_0000635501-mRNA-1"/>
    <property type="gene ID" value="HNAJ_0000635501"/>
</dbReference>
<feature type="region of interest" description="Disordered" evidence="1">
    <location>
        <begin position="1"/>
        <end position="22"/>
    </location>
</feature>
<organism evidence="2">
    <name type="scientific">Rodentolepis nana</name>
    <name type="common">Dwarf tapeworm</name>
    <name type="synonym">Hymenolepis nana</name>
    <dbReference type="NCBI Taxonomy" id="102285"/>
    <lineage>
        <taxon>Eukaryota</taxon>
        <taxon>Metazoa</taxon>
        <taxon>Spiralia</taxon>
        <taxon>Lophotrochozoa</taxon>
        <taxon>Platyhelminthes</taxon>
        <taxon>Cestoda</taxon>
        <taxon>Eucestoda</taxon>
        <taxon>Cyclophyllidea</taxon>
        <taxon>Hymenolepididae</taxon>
        <taxon>Rodentolepis</taxon>
    </lineage>
</organism>
<reference evidence="2" key="1">
    <citation type="submission" date="2017-02" db="UniProtKB">
        <authorList>
            <consortium name="WormBaseParasite"/>
        </authorList>
    </citation>
    <scope>IDENTIFICATION</scope>
</reference>
<accession>A0A0R3TH14</accession>
<proteinExistence type="predicted"/>
<sequence>LTSNQLRREAGRDPANSHHNLHHMFPRLSASFHF</sequence>
<protein>
    <submittedName>
        <fullName evidence="2">Cation transporter</fullName>
    </submittedName>
</protein>
<feature type="compositionally biased region" description="Basic and acidic residues" evidence="1">
    <location>
        <begin position="1"/>
        <end position="16"/>
    </location>
</feature>